<dbReference type="AlphaFoldDB" id="A0A1L9R8K4"/>
<evidence type="ECO:0000313" key="2">
    <source>
        <dbReference type="EMBL" id="OJJ31239.1"/>
    </source>
</evidence>
<dbReference type="RefSeq" id="XP_040684916.1">
    <property type="nucleotide sequence ID" value="XM_040839232.1"/>
</dbReference>
<dbReference type="OrthoDB" id="4160690at2759"/>
<accession>A0A1L9R8K4</accession>
<dbReference type="EMBL" id="KV878216">
    <property type="protein sequence ID" value="OJJ31239.1"/>
    <property type="molecule type" value="Genomic_DNA"/>
</dbReference>
<dbReference type="VEuPathDB" id="FungiDB:ASPWEDRAFT_72214"/>
<protein>
    <submittedName>
        <fullName evidence="2">Uncharacterized protein</fullName>
    </submittedName>
</protein>
<dbReference type="Proteomes" id="UP000184383">
    <property type="component" value="Unassembled WGS sequence"/>
</dbReference>
<name>A0A1L9R8K4_ASPWE</name>
<dbReference type="STRING" id="1073089.A0A1L9R8K4"/>
<sequence length="173" mass="17501">MQILTLLLTLAASLPPSLAWKLPDSFPISRRETITKGSPLYNCHADCGGVIVIADTNNYCSNSTYTTELADCLDCALAYNIWQYYGDDVAAAAKACGDNATPSASSATSGAVATATGVSNSTATQVTAATSTSSGSSSPTSNAGALFTLNSGLALFVAVAGLGIVAQDYIGLL</sequence>
<dbReference type="GeneID" id="63755080"/>
<feature type="signal peptide" evidence="1">
    <location>
        <begin position="1"/>
        <end position="19"/>
    </location>
</feature>
<gene>
    <name evidence="2" type="ORF">ASPWEDRAFT_72214</name>
</gene>
<proteinExistence type="predicted"/>
<organism evidence="2 3">
    <name type="scientific">Aspergillus wentii DTO 134E9</name>
    <dbReference type="NCBI Taxonomy" id="1073089"/>
    <lineage>
        <taxon>Eukaryota</taxon>
        <taxon>Fungi</taxon>
        <taxon>Dikarya</taxon>
        <taxon>Ascomycota</taxon>
        <taxon>Pezizomycotina</taxon>
        <taxon>Eurotiomycetes</taxon>
        <taxon>Eurotiomycetidae</taxon>
        <taxon>Eurotiales</taxon>
        <taxon>Aspergillaceae</taxon>
        <taxon>Aspergillus</taxon>
        <taxon>Aspergillus subgen. Cremei</taxon>
    </lineage>
</organism>
<keyword evidence="1" id="KW-0732">Signal</keyword>
<evidence type="ECO:0000256" key="1">
    <source>
        <dbReference type="SAM" id="SignalP"/>
    </source>
</evidence>
<reference evidence="3" key="1">
    <citation type="journal article" date="2017" name="Genome Biol.">
        <title>Comparative genomics reveals high biological diversity and specific adaptations in the industrially and medically important fungal genus Aspergillus.</title>
        <authorList>
            <person name="de Vries R.P."/>
            <person name="Riley R."/>
            <person name="Wiebenga A."/>
            <person name="Aguilar-Osorio G."/>
            <person name="Amillis S."/>
            <person name="Uchima C.A."/>
            <person name="Anderluh G."/>
            <person name="Asadollahi M."/>
            <person name="Askin M."/>
            <person name="Barry K."/>
            <person name="Battaglia E."/>
            <person name="Bayram O."/>
            <person name="Benocci T."/>
            <person name="Braus-Stromeyer S.A."/>
            <person name="Caldana C."/>
            <person name="Canovas D."/>
            <person name="Cerqueira G.C."/>
            <person name="Chen F."/>
            <person name="Chen W."/>
            <person name="Choi C."/>
            <person name="Clum A."/>
            <person name="Dos Santos R.A."/>
            <person name="Damasio A.R."/>
            <person name="Diallinas G."/>
            <person name="Emri T."/>
            <person name="Fekete E."/>
            <person name="Flipphi M."/>
            <person name="Freyberg S."/>
            <person name="Gallo A."/>
            <person name="Gournas C."/>
            <person name="Habgood R."/>
            <person name="Hainaut M."/>
            <person name="Harispe M.L."/>
            <person name="Henrissat B."/>
            <person name="Hilden K.S."/>
            <person name="Hope R."/>
            <person name="Hossain A."/>
            <person name="Karabika E."/>
            <person name="Karaffa L."/>
            <person name="Karanyi Z."/>
            <person name="Krasevec N."/>
            <person name="Kuo A."/>
            <person name="Kusch H."/>
            <person name="LaButti K."/>
            <person name="Lagendijk E.L."/>
            <person name="Lapidus A."/>
            <person name="Levasseur A."/>
            <person name="Lindquist E."/>
            <person name="Lipzen A."/>
            <person name="Logrieco A.F."/>
            <person name="MacCabe A."/>
            <person name="Maekelae M.R."/>
            <person name="Malavazi I."/>
            <person name="Melin P."/>
            <person name="Meyer V."/>
            <person name="Mielnichuk N."/>
            <person name="Miskei M."/>
            <person name="Molnar A.P."/>
            <person name="Mule G."/>
            <person name="Ngan C.Y."/>
            <person name="Orejas M."/>
            <person name="Orosz E."/>
            <person name="Ouedraogo J.P."/>
            <person name="Overkamp K.M."/>
            <person name="Park H.-S."/>
            <person name="Perrone G."/>
            <person name="Piumi F."/>
            <person name="Punt P.J."/>
            <person name="Ram A.F."/>
            <person name="Ramon A."/>
            <person name="Rauscher S."/>
            <person name="Record E."/>
            <person name="Riano-Pachon D.M."/>
            <person name="Robert V."/>
            <person name="Roehrig J."/>
            <person name="Ruller R."/>
            <person name="Salamov A."/>
            <person name="Salih N.S."/>
            <person name="Samson R.A."/>
            <person name="Sandor E."/>
            <person name="Sanguinetti M."/>
            <person name="Schuetze T."/>
            <person name="Sepcic K."/>
            <person name="Shelest E."/>
            <person name="Sherlock G."/>
            <person name="Sophianopoulou V."/>
            <person name="Squina F.M."/>
            <person name="Sun H."/>
            <person name="Susca A."/>
            <person name="Todd R.B."/>
            <person name="Tsang A."/>
            <person name="Unkles S.E."/>
            <person name="van de Wiele N."/>
            <person name="van Rossen-Uffink D."/>
            <person name="Oliveira J.V."/>
            <person name="Vesth T.C."/>
            <person name="Visser J."/>
            <person name="Yu J.-H."/>
            <person name="Zhou M."/>
            <person name="Andersen M.R."/>
            <person name="Archer D.B."/>
            <person name="Baker S.E."/>
            <person name="Benoit I."/>
            <person name="Brakhage A.A."/>
            <person name="Braus G.H."/>
            <person name="Fischer R."/>
            <person name="Frisvad J.C."/>
            <person name="Goldman G.H."/>
            <person name="Houbraken J."/>
            <person name="Oakley B."/>
            <person name="Pocsi I."/>
            <person name="Scazzocchio C."/>
            <person name="Seiboth B."/>
            <person name="vanKuyk P.A."/>
            <person name="Wortman J."/>
            <person name="Dyer P.S."/>
            <person name="Grigoriev I.V."/>
        </authorList>
    </citation>
    <scope>NUCLEOTIDE SEQUENCE [LARGE SCALE GENOMIC DNA]</scope>
    <source>
        <strain evidence="3">DTO 134E9</strain>
    </source>
</reference>
<keyword evidence="3" id="KW-1185">Reference proteome</keyword>
<evidence type="ECO:0000313" key="3">
    <source>
        <dbReference type="Proteomes" id="UP000184383"/>
    </source>
</evidence>
<feature type="chain" id="PRO_5012544233" evidence="1">
    <location>
        <begin position="20"/>
        <end position="173"/>
    </location>
</feature>